<organism evidence="4 5">
    <name type="scientific">Zea mays</name>
    <name type="common">Maize</name>
    <dbReference type="NCBI Taxonomy" id="4577"/>
    <lineage>
        <taxon>Eukaryota</taxon>
        <taxon>Viridiplantae</taxon>
        <taxon>Streptophyta</taxon>
        <taxon>Embryophyta</taxon>
        <taxon>Tracheophyta</taxon>
        <taxon>Spermatophyta</taxon>
        <taxon>Magnoliopsida</taxon>
        <taxon>Liliopsida</taxon>
        <taxon>Poales</taxon>
        <taxon>Poaceae</taxon>
        <taxon>PACMAD clade</taxon>
        <taxon>Panicoideae</taxon>
        <taxon>Andropogonodae</taxon>
        <taxon>Andropogoneae</taxon>
        <taxon>Tripsacinae</taxon>
        <taxon>Zea</taxon>
    </lineage>
</organism>
<evidence type="ECO:0000313" key="5">
    <source>
        <dbReference type="Proteomes" id="UP000007305"/>
    </source>
</evidence>
<evidence type="ECO:0000256" key="2">
    <source>
        <dbReference type="ARBA" id="ARBA00022927"/>
    </source>
</evidence>
<feature type="domain" description="T-SNARE coiled-coil homology" evidence="3">
    <location>
        <begin position="214"/>
        <end position="259"/>
    </location>
</feature>
<evidence type="ECO:0000256" key="1">
    <source>
        <dbReference type="ARBA" id="ARBA00009063"/>
    </source>
</evidence>
<dbReference type="Gene3D" id="1.20.58.70">
    <property type="match status" value="1"/>
</dbReference>
<sequence length="296" mass="32991">MSFQDVCHGMEAGLPPRPPPPPQALVAHCVFQINTKVSELRRLERELAAVAVGGDARVVRERIHRARADVTRLARNAARRLADPAAAAAVMSKLATDFQAALRVFLLVHGRIIEDDRHEATAAARRAPTMFRFRPRSPPSYGSRIGSQLTNANTNANATAGADQQCDIQIQQQHLVESRRMQELALLDNDIAFSEALIEERKLEIRKIQRDMDIAEINEIFVHLAKLVHDQQGAIDIVESNMEKATMDTSKAKEQLSRVALTHETDSAMKCSLTTVFGLVKLIFACVLELYYFDDD</sequence>
<protein>
    <recommendedName>
        <fullName evidence="3">t-SNARE coiled-coil homology domain-containing protein</fullName>
    </recommendedName>
</protein>
<dbReference type="PANTHER" id="PTHR19957:SF398">
    <property type="entry name" value="SYNTAXIN-23"/>
    <property type="match status" value="1"/>
</dbReference>
<reference evidence="4" key="3">
    <citation type="submission" date="2021-05" db="UniProtKB">
        <authorList>
            <consortium name="EnsemblPlants"/>
        </authorList>
    </citation>
    <scope>IDENTIFICATION</scope>
    <source>
        <strain evidence="4">cv. B73</strain>
    </source>
</reference>
<proteinExistence type="inferred from homology"/>
<dbReference type="InterPro" id="IPR000727">
    <property type="entry name" value="T_SNARE_dom"/>
</dbReference>
<dbReference type="InterPro" id="IPR045242">
    <property type="entry name" value="Syntaxin"/>
</dbReference>
<reference evidence="5" key="1">
    <citation type="journal article" date="2009" name="Science">
        <title>The B73 maize genome: complexity, diversity, and dynamics.</title>
        <authorList>
            <person name="Schnable P.S."/>
            <person name="Ware D."/>
            <person name="Fulton R.S."/>
            <person name="Stein J.C."/>
            <person name="Wei F."/>
            <person name="Pasternak S."/>
            <person name="Liang C."/>
            <person name="Zhang J."/>
            <person name="Fulton L."/>
            <person name="Graves T.A."/>
            <person name="Minx P."/>
            <person name="Reily A.D."/>
            <person name="Courtney L."/>
            <person name="Kruchowski S.S."/>
            <person name="Tomlinson C."/>
            <person name="Strong C."/>
            <person name="Delehaunty K."/>
            <person name="Fronick C."/>
            <person name="Courtney B."/>
            <person name="Rock S.M."/>
            <person name="Belter E."/>
            <person name="Du F."/>
            <person name="Kim K."/>
            <person name="Abbott R.M."/>
            <person name="Cotton M."/>
            <person name="Levy A."/>
            <person name="Marchetto P."/>
            <person name="Ochoa K."/>
            <person name="Jackson S.M."/>
            <person name="Gillam B."/>
            <person name="Chen W."/>
            <person name="Yan L."/>
            <person name="Higginbotham J."/>
            <person name="Cardenas M."/>
            <person name="Waligorski J."/>
            <person name="Applebaum E."/>
            <person name="Phelps L."/>
            <person name="Falcone J."/>
            <person name="Kanchi K."/>
            <person name="Thane T."/>
            <person name="Scimone A."/>
            <person name="Thane N."/>
            <person name="Henke J."/>
            <person name="Wang T."/>
            <person name="Ruppert J."/>
            <person name="Shah N."/>
            <person name="Rotter K."/>
            <person name="Hodges J."/>
            <person name="Ingenthron E."/>
            <person name="Cordes M."/>
            <person name="Kohlberg S."/>
            <person name="Sgro J."/>
            <person name="Delgado B."/>
            <person name="Mead K."/>
            <person name="Chinwalla A."/>
            <person name="Leonard S."/>
            <person name="Crouse K."/>
            <person name="Collura K."/>
            <person name="Kudrna D."/>
            <person name="Currie J."/>
            <person name="He R."/>
            <person name="Angelova A."/>
            <person name="Rajasekar S."/>
            <person name="Mueller T."/>
            <person name="Lomeli R."/>
            <person name="Scara G."/>
            <person name="Ko A."/>
            <person name="Delaney K."/>
            <person name="Wissotski M."/>
            <person name="Lopez G."/>
            <person name="Campos D."/>
            <person name="Braidotti M."/>
            <person name="Ashley E."/>
            <person name="Golser W."/>
            <person name="Kim H."/>
            <person name="Lee S."/>
            <person name="Lin J."/>
            <person name="Dujmic Z."/>
            <person name="Kim W."/>
            <person name="Talag J."/>
            <person name="Zuccolo A."/>
            <person name="Fan C."/>
            <person name="Sebastian A."/>
            <person name="Kramer M."/>
            <person name="Spiegel L."/>
            <person name="Nascimento L."/>
            <person name="Zutavern T."/>
            <person name="Miller B."/>
            <person name="Ambroise C."/>
            <person name="Muller S."/>
            <person name="Spooner W."/>
            <person name="Narechania A."/>
            <person name="Ren L."/>
            <person name="Wei S."/>
            <person name="Kumari S."/>
            <person name="Faga B."/>
            <person name="Levy M.J."/>
            <person name="McMahan L."/>
            <person name="Van Buren P."/>
            <person name="Vaughn M.W."/>
            <person name="Ying K."/>
            <person name="Yeh C.-T."/>
            <person name="Emrich S.J."/>
            <person name="Jia Y."/>
            <person name="Kalyanaraman A."/>
            <person name="Hsia A.-P."/>
            <person name="Barbazuk W.B."/>
            <person name="Baucom R.S."/>
            <person name="Brutnell T.P."/>
            <person name="Carpita N.C."/>
            <person name="Chaparro C."/>
            <person name="Chia J.-M."/>
            <person name="Deragon J.-M."/>
            <person name="Estill J.C."/>
            <person name="Fu Y."/>
            <person name="Jeddeloh J.A."/>
            <person name="Han Y."/>
            <person name="Lee H."/>
            <person name="Li P."/>
            <person name="Lisch D.R."/>
            <person name="Liu S."/>
            <person name="Liu Z."/>
            <person name="Nagel D.H."/>
            <person name="McCann M.C."/>
            <person name="SanMiguel P."/>
            <person name="Myers A.M."/>
            <person name="Nettleton D."/>
            <person name="Nguyen J."/>
            <person name="Penning B.W."/>
            <person name="Ponnala L."/>
            <person name="Schneider K.L."/>
            <person name="Schwartz D.C."/>
            <person name="Sharma A."/>
            <person name="Soderlund C."/>
            <person name="Springer N.M."/>
            <person name="Sun Q."/>
            <person name="Wang H."/>
            <person name="Waterman M."/>
            <person name="Westerman R."/>
            <person name="Wolfgruber T.K."/>
            <person name="Yang L."/>
            <person name="Yu Y."/>
            <person name="Zhang L."/>
            <person name="Zhou S."/>
            <person name="Zhu Q."/>
            <person name="Bennetzen J.L."/>
            <person name="Dawe R.K."/>
            <person name="Jiang J."/>
            <person name="Jiang N."/>
            <person name="Presting G.G."/>
            <person name="Wessler S.R."/>
            <person name="Aluru S."/>
            <person name="Martienssen R.A."/>
            <person name="Clifton S.W."/>
            <person name="McCombie W.R."/>
            <person name="Wing R.A."/>
            <person name="Wilson R.K."/>
        </authorList>
    </citation>
    <scope>NUCLEOTIDE SEQUENCE [LARGE SCALE GENOMIC DNA]</scope>
    <source>
        <strain evidence="5">cv. B73</strain>
    </source>
</reference>
<dbReference type="Gene3D" id="1.20.5.110">
    <property type="match status" value="1"/>
</dbReference>
<dbReference type="PROSITE" id="PS50192">
    <property type="entry name" value="T_SNARE"/>
    <property type="match status" value="1"/>
</dbReference>
<dbReference type="InParanoid" id="A0A804UIA6"/>
<dbReference type="GO" id="GO:0048278">
    <property type="term" value="P:vesicle docking"/>
    <property type="evidence" value="ECO:0000318"/>
    <property type="project" value="GO_Central"/>
</dbReference>
<name>A0A804UIA6_MAIZE</name>
<reference evidence="4" key="2">
    <citation type="submission" date="2019-07" db="EMBL/GenBank/DDBJ databases">
        <authorList>
            <person name="Seetharam A."/>
            <person name="Woodhouse M."/>
            <person name="Cannon E."/>
        </authorList>
    </citation>
    <scope>NUCLEOTIDE SEQUENCE [LARGE SCALE GENOMIC DNA]</scope>
    <source>
        <strain evidence="4">cv. B73</strain>
    </source>
</reference>
<dbReference type="GO" id="GO:0006906">
    <property type="term" value="P:vesicle fusion"/>
    <property type="evidence" value="ECO:0000318"/>
    <property type="project" value="GO_Central"/>
</dbReference>
<dbReference type="AlphaFoldDB" id="A0A804UIA6"/>
<comment type="similarity">
    <text evidence="1">Belongs to the syntaxin family.</text>
</comment>
<dbReference type="EnsemblPlants" id="Zm00001eb372620_T001">
    <property type="protein sequence ID" value="Zm00001eb372620_P001"/>
    <property type="gene ID" value="Zm00001eb372620"/>
</dbReference>
<dbReference type="GO" id="GO:0006886">
    <property type="term" value="P:intracellular protein transport"/>
    <property type="evidence" value="ECO:0000318"/>
    <property type="project" value="GO_Central"/>
</dbReference>
<dbReference type="GO" id="GO:0005484">
    <property type="term" value="F:SNAP receptor activity"/>
    <property type="evidence" value="ECO:0000318"/>
    <property type="project" value="GO_Central"/>
</dbReference>
<dbReference type="CDD" id="cd15840">
    <property type="entry name" value="SNARE_Qa"/>
    <property type="match status" value="1"/>
</dbReference>
<dbReference type="GO" id="GO:0031201">
    <property type="term" value="C:SNARE complex"/>
    <property type="evidence" value="ECO:0000318"/>
    <property type="project" value="GO_Central"/>
</dbReference>
<dbReference type="Gramene" id="Zm00001eb372620_T001">
    <property type="protein sequence ID" value="Zm00001eb372620_P001"/>
    <property type="gene ID" value="Zm00001eb372620"/>
</dbReference>
<dbReference type="GO" id="GO:0012505">
    <property type="term" value="C:endomembrane system"/>
    <property type="evidence" value="ECO:0000318"/>
    <property type="project" value="GO_Central"/>
</dbReference>
<dbReference type="Proteomes" id="UP000007305">
    <property type="component" value="Chromosome 9"/>
</dbReference>
<dbReference type="InterPro" id="IPR010989">
    <property type="entry name" value="SNARE"/>
</dbReference>
<evidence type="ECO:0000259" key="3">
    <source>
        <dbReference type="PROSITE" id="PS50192"/>
    </source>
</evidence>
<dbReference type="SUPFAM" id="SSF47661">
    <property type="entry name" value="t-snare proteins"/>
    <property type="match status" value="1"/>
</dbReference>
<dbReference type="PANTHER" id="PTHR19957">
    <property type="entry name" value="SYNTAXIN"/>
    <property type="match status" value="1"/>
</dbReference>
<accession>A0A804UIA6</accession>
<dbReference type="GO" id="GO:0000149">
    <property type="term" value="F:SNARE binding"/>
    <property type="evidence" value="ECO:0000318"/>
    <property type="project" value="GO_Central"/>
</dbReference>
<evidence type="ECO:0000313" key="4">
    <source>
        <dbReference type="EnsemblPlants" id="Zm00001eb372620_P001"/>
    </source>
</evidence>
<keyword evidence="5" id="KW-1185">Reference proteome</keyword>
<keyword evidence="2" id="KW-0813">Transport</keyword>
<keyword evidence="2" id="KW-0653">Protein transport</keyword>